<gene>
    <name evidence="2" type="ORF">KIN20_008981</name>
</gene>
<organism evidence="2 3">
    <name type="scientific">Parelaphostrongylus tenuis</name>
    <name type="common">Meningeal worm</name>
    <dbReference type="NCBI Taxonomy" id="148309"/>
    <lineage>
        <taxon>Eukaryota</taxon>
        <taxon>Metazoa</taxon>
        <taxon>Ecdysozoa</taxon>
        <taxon>Nematoda</taxon>
        <taxon>Chromadorea</taxon>
        <taxon>Rhabditida</taxon>
        <taxon>Rhabditina</taxon>
        <taxon>Rhabditomorpha</taxon>
        <taxon>Strongyloidea</taxon>
        <taxon>Metastrongylidae</taxon>
        <taxon>Parelaphostrongylus</taxon>
    </lineage>
</organism>
<dbReference type="AlphaFoldDB" id="A0AAD5MR58"/>
<protein>
    <submittedName>
        <fullName evidence="2">Uncharacterized protein</fullName>
    </submittedName>
</protein>
<proteinExistence type="predicted"/>
<dbReference type="Proteomes" id="UP001196413">
    <property type="component" value="Unassembled WGS sequence"/>
</dbReference>
<accession>A0AAD5MR58</accession>
<keyword evidence="3" id="KW-1185">Reference proteome</keyword>
<evidence type="ECO:0000313" key="2">
    <source>
        <dbReference type="EMBL" id="KAJ1352591.1"/>
    </source>
</evidence>
<comment type="caution">
    <text evidence="2">The sequence shown here is derived from an EMBL/GenBank/DDBJ whole genome shotgun (WGS) entry which is preliminary data.</text>
</comment>
<sequence length="112" mass="12794">MSQVKNSLDESKGVFAPPKVPNGQVVASPEVIKKERVKRQKDVKEETVVLKNKHSESVDDEVSVAREIYKVRKALKRAWKDVAYIDCYKFVMDPPDLGMTIQNVFLYQLALN</sequence>
<evidence type="ECO:0000256" key="1">
    <source>
        <dbReference type="SAM" id="MobiDB-lite"/>
    </source>
</evidence>
<name>A0AAD5MR58_PARTN</name>
<reference evidence="2" key="1">
    <citation type="submission" date="2021-06" db="EMBL/GenBank/DDBJ databases">
        <title>Parelaphostrongylus tenuis whole genome reference sequence.</title>
        <authorList>
            <person name="Garwood T.J."/>
            <person name="Larsen P.A."/>
            <person name="Fountain-Jones N.M."/>
            <person name="Garbe J.R."/>
            <person name="Macchietto M.G."/>
            <person name="Kania S.A."/>
            <person name="Gerhold R.W."/>
            <person name="Richards J.E."/>
            <person name="Wolf T.M."/>
        </authorList>
    </citation>
    <scope>NUCLEOTIDE SEQUENCE</scope>
    <source>
        <strain evidence="2">MNPRO001-30</strain>
        <tissue evidence="2">Meninges</tissue>
    </source>
</reference>
<evidence type="ECO:0000313" key="3">
    <source>
        <dbReference type="Proteomes" id="UP001196413"/>
    </source>
</evidence>
<feature type="region of interest" description="Disordered" evidence="1">
    <location>
        <begin position="1"/>
        <end position="21"/>
    </location>
</feature>
<dbReference type="EMBL" id="JAHQIW010001462">
    <property type="protein sequence ID" value="KAJ1352591.1"/>
    <property type="molecule type" value="Genomic_DNA"/>
</dbReference>